<keyword evidence="14" id="KW-1185">Reference proteome</keyword>
<keyword evidence="11" id="KW-0317">Glutathione biosynthesis</keyword>
<evidence type="ECO:0000256" key="12">
    <source>
        <dbReference type="SAM" id="MobiDB-lite"/>
    </source>
</evidence>
<comment type="catalytic activity">
    <reaction evidence="8 11">
        <text>an N-terminal (5-L-glutamyl)-[peptide] + an alpha-amino acid = 5-L-glutamyl amino acid + an N-terminal L-alpha-aminoacyl-[peptide]</text>
        <dbReference type="Rhea" id="RHEA:23904"/>
        <dbReference type="Rhea" id="RHEA-COMP:9780"/>
        <dbReference type="Rhea" id="RHEA-COMP:9795"/>
        <dbReference type="ChEBI" id="CHEBI:77644"/>
        <dbReference type="ChEBI" id="CHEBI:78597"/>
        <dbReference type="ChEBI" id="CHEBI:78599"/>
        <dbReference type="ChEBI" id="CHEBI:78608"/>
        <dbReference type="EC" id="2.3.2.2"/>
    </reaction>
</comment>
<evidence type="ECO:0000256" key="9">
    <source>
        <dbReference type="PIRSR" id="PIRSR600101-1"/>
    </source>
</evidence>
<dbReference type="InterPro" id="IPR000101">
    <property type="entry name" value="GGT_peptidase"/>
</dbReference>
<organism evidence="13 14">
    <name type="scientific">Caulobacter vibrioides (strain NA1000 / CB15N)</name>
    <name type="common">Caulobacter crescentus</name>
    <dbReference type="NCBI Taxonomy" id="565050"/>
    <lineage>
        <taxon>Bacteria</taxon>
        <taxon>Pseudomonadati</taxon>
        <taxon>Pseudomonadota</taxon>
        <taxon>Alphaproteobacteria</taxon>
        <taxon>Caulobacterales</taxon>
        <taxon>Caulobacteraceae</taxon>
        <taxon>Caulobacter</taxon>
    </lineage>
</organism>
<dbReference type="NCBIfam" id="TIGR00066">
    <property type="entry name" value="g_glut_trans"/>
    <property type="match status" value="1"/>
</dbReference>
<feature type="compositionally biased region" description="Low complexity" evidence="12">
    <location>
        <begin position="14"/>
        <end position="28"/>
    </location>
</feature>
<feature type="region of interest" description="Disordered" evidence="12">
    <location>
        <begin position="1"/>
        <end position="36"/>
    </location>
</feature>
<keyword evidence="5 11" id="KW-0378">Hydrolase</keyword>
<comment type="similarity">
    <text evidence="3 11">Belongs to the gamma-glutamyltransferase family.</text>
</comment>
<comment type="PTM">
    <text evidence="11">Cleaved by autocatalysis into a large and a small subunit.</text>
</comment>
<feature type="binding site" evidence="10">
    <location>
        <position position="166"/>
    </location>
    <ligand>
        <name>L-glutamate</name>
        <dbReference type="ChEBI" id="CHEBI:29985"/>
    </ligand>
</feature>
<dbReference type="HOGENOM" id="CLU_014813_0_3_5"/>
<keyword evidence="4 11" id="KW-0808">Transferase</keyword>
<dbReference type="PATRIC" id="fig|565050.3.peg.1017"/>
<dbReference type="Pfam" id="PF01019">
    <property type="entry name" value="G_glu_transpept"/>
    <property type="match status" value="1"/>
</dbReference>
<evidence type="ECO:0000256" key="4">
    <source>
        <dbReference type="ARBA" id="ARBA00022679"/>
    </source>
</evidence>
<evidence type="ECO:0000256" key="2">
    <source>
        <dbReference type="ARBA" id="ARBA00001089"/>
    </source>
</evidence>
<keyword evidence="7 11" id="KW-0012">Acyltransferase</keyword>
<gene>
    <name evidence="13" type="ordered locus">CCNA_01035</name>
</gene>
<dbReference type="OrthoDB" id="9781342at2"/>
<dbReference type="GO" id="GO:0103068">
    <property type="term" value="F:leukotriene C4 gamma-glutamyl transferase activity"/>
    <property type="evidence" value="ECO:0007669"/>
    <property type="project" value="UniProtKB-EC"/>
</dbReference>
<dbReference type="PRINTS" id="PR01210">
    <property type="entry name" value="GGTRANSPTASE"/>
</dbReference>
<dbReference type="KEGG" id="ccs:CCNA_01035"/>
<dbReference type="AlphaFoldDB" id="A0A0H3C5B7"/>
<dbReference type="RefSeq" id="YP_002516408.1">
    <property type="nucleotide sequence ID" value="NC_011916.1"/>
</dbReference>
<dbReference type="Proteomes" id="UP000001364">
    <property type="component" value="Chromosome"/>
</dbReference>
<keyword evidence="6 11" id="KW-0865">Zymogen</keyword>
<comment type="catalytic activity">
    <reaction evidence="1 11">
        <text>an S-substituted glutathione + H2O = an S-substituted L-cysteinylglycine + L-glutamate</text>
        <dbReference type="Rhea" id="RHEA:59468"/>
        <dbReference type="ChEBI" id="CHEBI:15377"/>
        <dbReference type="ChEBI" id="CHEBI:29985"/>
        <dbReference type="ChEBI" id="CHEBI:90779"/>
        <dbReference type="ChEBI" id="CHEBI:143103"/>
        <dbReference type="EC" id="3.4.19.13"/>
    </reaction>
</comment>
<dbReference type="Gene3D" id="1.10.246.130">
    <property type="match status" value="1"/>
</dbReference>
<dbReference type="InterPro" id="IPR043138">
    <property type="entry name" value="GGT_lsub"/>
</dbReference>
<evidence type="ECO:0000256" key="8">
    <source>
        <dbReference type="ARBA" id="ARBA00047417"/>
    </source>
</evidence>
<sequence>MAPLVRSPRRRPGSRSQGSEASSAAQEQPYDLGPGVRRESRIEDARLLNEGLVKPFRLLAAAASVFALALSPIVSSEALAQKKQLLEYPSIRSPVVGERGMVVSQNAIATKVGADILRQGGNAVDAAVATAFALAVTLPRAGNIGGDGFMMVHLAKTNETVFIDYRGTAPKAAKLETFVDANGKEMDDVASRGYRAPTVPGTVAGLHLAHQKYGRLPWKQVVEPAYRLAADGVVLTPDEAFVFSWGKERLSESEAGKKAFYKTGGELYRAGEILKQPELAWSLRQIADKGAEAFYRGEIAQRFAADMKAHGGLITLEDLASYKAEIRQPLVGSYRGLTVKTSPPASAGGATLLEMLNILETFDLKATGLGSAKTLHLQAEAMKMAYADRYKYLGDTDFVKVPLQGFTSKAYGVQRAKLIDPDKARPAKELGAGDPWAFESPNTTHFSVADAEGNAVSNTYTLGADFGSGVMVAGAGFVLNNQMNNYAHKAAWRAQKAGGTLPPNALQPGKRVLSTMMPTMLFKDGKPWLITGTPGGSTIIDTVLQVIVNVVDFKLNVAEATHQPRIFQDASDTLRVEPNFNPDTVAILKAMGHPITSDETMGSAQSIMIENGLFLGGADPRRPGAEAIAP</sequence>
<dbReference type="SUPFAM" id="SSF56235">
    <property type="entry name" value="N-terminal nucleophile aminohydrolases (Ntn hydrolases)"/>
    <property type="match status" value="1"/>
</dbReference>
<dbReference type="EC" id="2.3.2.2" evidence="11"/>
<dbReference type="InterPro" id="IPR051792">
    <property type="entry name" value="GGT_bact"/>
</dbReference>
<dbReference type="GO" id="GO:0006751">
    <property type="term" value="P:glutathione catabolic process"/>
    <property type="evidence" value="ECO:0007669"/>
    <property type="project" value="UniProtKB-UniRule"/>
</dbReference>
<dbReference type="InterPro" id="IPR043137">
    <property type="entry name" value="GGT_ssub_C"/>
</dbReference>
<evidence type="ECO:0000256" key="5">
    <source>
        <dbReference type="ARBA" id="ARBA00022801"/>
    </source>
</evidence>
<dbReference type="EC" id="3.4.19.13" evidence="11"/>
<proteinExistence type="inferred from homology"/>
<accession>A0A0H3C5B7</accession>
<feature type="binding site" evidence="10">
    <location>
        <position position="536"/>
    </location>
    <ligand>
        <name>L-glutamate</name>
        <dbReference type="ChEBI" id="CHEBI:29985"/>
    </ligand>
</feature>
<dbReference type="GO" id="GO:0036374">
    <property type="term" value="F:glutathione hydrolase activity"/>
    <property type="evidence" value="ECO:0007669"/>
    <property type="project" value="UniProtKB-UniRule"/>
</dbReference>
<dbReference type="Gene3D" id="3.60.20.40">
    <property type="match status" value="1"/>
</dbReference>
<evidence type="ECO:0000256" key="10">
    <source>
        <dbReference type="PIRSR" id="PIRSR600101-2"/>
    </source>
</evidence>
<dbReference type="RefSeq" id="WP_012640110.1">
    <property type="nucleotide sequence ID" value="NC_011916.1"/>
</dbReference>
<evidence type="ECO:0000256" key="1">
    <source>
        <dbReference type="ARBA" id="ARBA00001049"/>
    </source>
</evidence>
<evidence type="ECO:0000313" key="13">
    <source>
        <dbReference type="EMBL" id="ACL94500.1"/>
    </source>
</evidence>
<comment type="subunit">
    <text evidence="11">This enzyme consists of two polypeptide chains, which are synthesized in precursor form from a single polypeptide.</text>
</comment>
<reference evidence="13 14" key="1">
    <citation type="journal article" date="2010" name="J. Bacteriol.">
        <title>The genetic basis of laboratory adaptation in Caulobacter crescentus.</title>
        <authorList>
            <person name="Marks M.E."/>
            <person name="Castro-Rojas C.M."/>
            <person name="Teiling C."/>
            <person name="Du L."/>
            <person name="Kapatral V."/>
            <person name="Walunas T.L."/>
            <person name="Crosson S."/>
        </authorList>
    </citation>
    <scope>NUCLEOTIDE SEQUENCE [LARGE SCALE GENOMIC DNA]</scope>
    <source>
        <strain evidence="14">NA1000 / CB15N</strain>
    </source>
</reference>
<protein>
    <recommendedName>
        <fullName evidence="11">Glutathione hydrolase proenzyme</fullName>
        <ecNumber evidence="11">2.3.2.2</ecNumber>
        <ecNumber evidence="11">3.4.19.13</ecNumber>
    </recommendedName>
    <component>
        <recommendedName>
            <fullName evidence="11">Glutathione hydrolase large chain</fullName>
        </recommendedName>
    </component>
    <component>
        <recommendedName>
            <fullName evidence="11">Glutathione hydrolase small chain</fullName>
        </recommendedName>
    </component>
</protein>
<dbReference type="PhylomeDB" id="A0A0H3C5B7"/>
<comment type="pathway">
    <text evidence="11">Sulfur metabolism; glutathione metabolism.</text>
</comment>
<dbReference type="UniPathway" id="UPA00204"/>
<dbReference type="PANTHER" id="PTHR43199">
    <property type="entry name" value="GLUTATHIONE HYDROLASE"/>
    <property type="match status" value="1"/>
</dbReference>
<feature type="active site" description="Nucleophile" evidence="9">
    <location>
        <position position="443"/>
    </location>
</feature>
<evidence type="ECO:0000256" key="7">
    <source>
        <dbReference type="ARBA" id="ARBA00023315"/>
    </source>
</evidence>
<evidence type="ECO:0000256" key="3">
    <source>
        <dbReference type="ARBA" id="ARBA00009381"/>
    </source>
</evidence>
<dbReference type="GO" id="GO:0006750">
    <property type="term" value="P:glutathione biosynthetic process"/>
    <property type="evidence" value="ECO:0007669"/>
    <property type="project" value="UniProtKB-KW"/>
</dbReference>
<feature type="binding site" evidence="10">
    <location>
        <begin position="514"/>
        <end position="515"/>
    </location>
    <ligand>
        <name>L-glutamate</name>
        <dbReference type="ChEBI" id="CHEBI:29985"/>
    </ligand>
</feature>
<name>A0A0H3C5B7_CAUVN</name>
<dbReference type="GeneID" id="7329784"/>
<evidence type="ECO:0000313" key="14">
    <source>
        <dbReference type="Proteomes" id="UP000001364"/>
    </source>
</evidence>
<evidence type="ECO:0000256" key="11">
    <source>
        <dbReference type="RuleBase" id="RU368036"/>
    </source>
</evidence>
<dbReference type="InterPro" id="IPR029055">
    <property type="entry name" value="Ntn_hydrolases_N"/>
</dbReference>
<dbReference type="EMBL" id="CP001340">
    <property type="protein sequence ID" value="ACL94500.1"/>
    <property type="molecule type" value="Genomic_DNA"/>
</dbReference>
<comment type="catalytic activity">
    <reaction evidence="2 11">
        <text>glutathione + H2O = L-cysteinylglycine + L-glutamate</text>
        <dbReference type="Rhea" id="RHEA:28807"/>
        <dbReference type="ChEBI" id="CHEBI:15377"/>
        <dbReference type="ChEBI" id="CHEBI:29985"/>
        <dbReference type="ChEBI" id="CHEBI:57925"/>
        <dbReference type="ChEBI" id="CHEBI:61694"/>
        <dbReference type="EC" id="3.4.19.13"/>
    </reaction>
</comment>
<dbReference type="PANTHER" id="PTHR43199:SF1">
    <property type="entry name" value="GLUTATHIONE HYDROLASE PROENZYME"/>
    <property type="match status" value="1"/>
</dbReference>
<evidence type="ECO:0000256" key="6">
    <source>
        <dbReference type="ARBA" id="ARBA00023145"/>
    </source>
</evidence>